<evidence type="ECO:0000256" key="4">
    <source>
        <dbReference type="ARBA" id="ARBA00023125"/>
    </source>
</evidence>
<keyword evidence="2" id="KW-0805">Transcription regulation</keyword>
<dbReference type="Gene3D" id="1.10.10.10">
    <property type="entry name" value="Winged helix-like DNA-binding domain superfamily/Winged helix DNA-binding domain"/>
    <property type="match status" value="1"/>
</dbReference>
<dbReference type="InterPro" id="IPR039425">
    <property type="entry name" value="RNA_pol_sigma-70-like"/>
</dbReference>
<protein>
    <submittedName>
        <fullName evidence="8">SigE family RNA polymerase sigma factor</fullName>
    </submittedName>
</protein>
<organism evidence="8 9">
    <name type="scientific">Aquipuribacter hungaricus</name>
    <dbReference type="NCBI Taxonomy" id="545624"/>
    <lineage>
        <taxon>Bacteria</taxon>
        <taxon>Bacillati</taxon>
        <taxon>Actinomycetota</taxon>
        <taxon>Actinomycetes</taxon>
        <taxon>Micrococcales</taxon>
        <taxon>Intrasporangiaceae</taxon>
        <taxon>Aquipuribacter</taxon>
    </lineage>
</organism>
<dbReference type="EMBL" id="JBHRWW010000004">
    <property type="protein sequence ID" value="MFC3688195.1"/>
    <property type="molecule type" value="Genomic_DNA"/>
</dbReference>
<dbReference type="Proteomes" id="UP001595685">
    <property type="component" value="Unassembled WGS sequence"/>
</dbReference>
<dbReference type="InterPro" id="IPR014284">
    <property type="entry name" value="RNA_pol_sigma-70_dom"/>
</dbReference>
<evidence type="ECO:0000259" key="7">
    <source>
        <dbReference type="Pfam" id="PF08281"/>
    </source>
</evidence>
<dbReference type="InterPro" id="IPR007627">
    <property type="entry name" value="RNA_pol_sigma70_r2"/>
</dbReference>
<dbReference type="PANTHER" id="PTHR43133">
    <property type="entry name" value="RNA POLYMERASE ECF-TYPE SIGMA FACTO"/>
    <property type="match status" value="1"/>
</dbReference>
<dbReference type="RefSeq" id="WP_340290040.1">
    <property type="nucleotide sequence ID" value="NZ_JBBEOI010000014.1"/>
</dbReference>
<evidence type="ECO:0000256" key="3">
    <source>
        <dbReference type="ARBA" id="ARBA00023082"/>
    </source>
</evidence>
<reference evidence="9" key="1">
    <citation type="journal article" date="2019" name="Int. J. Syst. Evol. Microbiol.">
        <title>The Global Catalogue of Microorganisms (GCM) 10K type strain sequencing project: providing services to taxonomists for standard genome sequencing and annotation.</title>
        <authorList>
            <consortium name="The Broad Institute Genomics Platform"/>
            <consortium name="The Broad Institute Genome Sequencing Center for Infectious Disease"/>
            <person name="Wu L."/>
            <person name="Ma J."/>
        </authorList>
    </citation>
    <scope>NUCLEOTIDE SEQUENCE [LARGE SCALE GENOMIC DNA]</scope>
    <source>
        <strain evidence="9">NCAIM B.02333</strain>
    </source>
</reference>
<dbReference type="PANTHER" id="PTHR43133:SF50">
    <property type="entry name" value="ECF RNA POLYMERASE SIGMA FACTOR SIGM"/>
    <property type="match status" value="1"/>
</dbReference>
<dbReference type="SUPFAM" id="SSF88659">
    <property type="entry name" value="Sigma3 and sigma4 domains of RNA polymerase sigma factors"/>
    <property type="match status" value="1"/>
</dbReference>
<accession>A0ABV7WFG5</accession>
<dbReference type="NCBIfam" id="TIGR02983">
    <property type="entry name" value="SigE-fam_strep"/>
    <property type="match status" value="1"/>
</dbReference>
<feature type="domain" description="RNA polymerase sigma factor 70 region 4 type 2" evidence="7">
    <location>
        <begin position="107"/>
        <end position="155"/>
    </location>
</feature>
<sequence>MVDEAGFRQYVTLRQRALLRTAWLLTGDWATAEDLVQATLLTMWGRWARISTGRDHASLDGYARRVLLSTYLGWRRRRWHGERPTPVLPDTAAPSGDGYEVRCVMADAVRSLPPRQRAVVVLRFFDDLTERDTAAALGCSVGTVKSQTSKALATLRRHPDLTTLDLEGSPA</sequence>
<dbReference type="Gene3D" id="1.10.1740.10">
    <property type="match status" value="1"/>
</dbReference>
<dbReference type="InterPro" id="IPR014325">
    <property type="entry name" value="RNA_pol_sigma-E_actinobac"/>
</dbReference>
<keyword evidence="9" id="KW-1185">Reference proteome</keyword>
<comment type="similarity">
    <text evidence="1">Belongs to the sigma-70 factor family. ECF subfamily.</text>
</comment>
<dbReference type="InterPro" id="IPR036388">
    <property type="entry name" value="WH-like_DNA-bd_sf"/>
</dbReference>
<dbReference type="Pfam" id="PF08281">
    <property type="entry name" value="Sigma70_r4_2"/>
    <property type="match status" value="1"/>
</dbReference>
<dbReference type="InterPro" id="IPR013249">
    <property type="entry name" value="RNA_pol_sigma70_r4_t2"/>
</dbReference>
<dbReference type="NCBIfam" id="TIGR02937">
    <property type="entry name" value="sigma70-ECF"/>
    <property type="match status" value="1"/>
</dbReference>
<keyword evidence="5" id="KW-0804">Transcription</keyword>
<dbReference type="SUPFAM" id="SSF88946">
    <property type="entry name" value="Sigma2 domain of RNA polymerase sigma factors"/>
    <property type="match status" value="1"/>
</dbReference>
<dbReference type="InterPro" id="IPR013324">
    <property type="entry name" value="RNA_pol_sigma_r3/r4-like"/>
</dbReference>
<evidence type="ECO:0000313" key="8">
    <source>
        <dbReference type="EMBL" id="MFC3688195.1"/>
    </source>
</evidence>
<evidence type="ECO:0000313" key="9">
    <source>
        <dbReference type="Proteomes" id="UP001595685"/>
    </source>
</evidence>
<name>A0ABV7WFG5_9MICO</name>
<gene>
    <name evidence="8" type="ORF">ACFOLH_07560</name>
</gene>
<evidence type="ECO:0000259" key="6">
    <source>
        <dbReference type="Pfam" id="PF04542"/>
    </source>
</evidence>
<dbReference type="Pfam" id="PF04542">
    <property type="entry name" value="Sigma70_r2"/>
    <property type="match status" value="1"/>
</dbReference>
<comment type="caution">
    <text evidence="8">The sequence shown here is derived from an EMBL/GenBank/DDBJ whole genome shotgun (WGS) entry which is preliminary data.</text>
</comment>
<evidence type="ECO:0000256" key="1">
    <source>
        <dbReference type="ARBA" id="ARBA00010641"/>
    </source>
</evidence>
<proteinExistence type="inferred from homology"/>
<feature type="domain" description="RNA polymerase sigma-70 region 2" evidence="6">
    <location>
        <begin position="14"/>
        <end position="79"/>
    </location>
</feature>
<dbReference type="CDD" id="cd06171">
    <property type="entry name" value="Sigma70_r4"/>
    <property type="match status" value="1"/>
</dbReference>
<keyword evidence="3" id="KW-0731">Sigma factor</keyword>
<evidence type="ECO:0000256" key="2">
    <source>
        <dbReference type="ARBA" id="ARBA00023015"/>
    </source>
</evidence>
<evidence type="ECO:0000256" key="5">
    <source>
        <dbReference type="ARBA" id="ARBA00023163"/>
    </source>
</evidence>
<dbReference type="InterPro" id="IPR013325">
    <property type="entry name" value="RNA_pol_sigma_r2"/>
</dbReference>
<keyword evidence="4" id="KW-0238">DNA-binding</keyword>